<dbReference type="PANTHER" id="PTHR43884">
    <property type="entry name" value="ACYL-COA DEHYDROGENASE"/>
    <property type="match status" value="1"/>
</dbReference>
<evidence type="ECO:0000256" key="1">
    <source>
        <dbReference type="ARBA" id="ARBA00001974"/>
    </source>
</evidence>
<evidence type="ECO:0000313" key="9">
    <source>
        <dbReference type="Proteomes" id="UP001501231"/>
    </source>
</evidence>
<dbReference type="CDD" id="cd00567">
    <property type="entry name" value="ACAD"/>
    <property type="match status" value="1"/>
</dbReference>
<dbReference type="InterPro" id="IPR013786">
    <property type="entry name" value="AcylCoA_DH/ox_N"/>
</dbReference>
<reference evidence="9" key="1">
    <citation type="journal article" date="2019" name="Int. J. Syst. Evol. Microbiol.">
        <title>The Global Catalogue of Microorganisms (GCM) 10K type strain sequencing project: providing services to taxonomists for standard genome sequencing and annotation.</title>
        <authorList>
            <consortium name="The Broad Institute Genomics Platform"/>
            <consortium name="The Broad Institute Genome Sequencing Center for Infectious Disease"/>
            <person name="Wu L."/>
            <person name="Ma J."/>
        </authorList>
    </citation>
    <scope>NUCLEOTIDE SEQUENCE [LARGE SCALE GENOMIC DNA]</scope>
    <source>
        <strain evidence="9">JCM 3325</strain>
    </source>
</reference>
<evidence type="ECO:0000256" key="2">
    <source>
        <dbReference type="ARBA" id="ARBA00009347"/>
    </source>
</evidence>
<evidence type="ECO:0000256" key="5">
    <source>
        <dbReference type="ARBA" id="ARBA00023002"/>
    </source>
</evidence>
<dbReference type="SUPFAM" id="SSF56645">
    <property type="entry name" value="Acyl-CoA dehydrogenase NM domain-like"/>
    <property type="match status" value="1"/>
</dbReference>
<gene>
    <name evidence="8" type="ORF">GCM10010191_76840</name>
</gene>
<dbReference type="InterPro" id="IPR009100">
    <property type="entry name" value="AcylCoA_DH/oxidase_NM_dom_sf"/>
</dbReference>
<dbReference type="EMBL" id="BAAARW010000035">
    <property type="protein sequence ID" value="GAA2448081.1"/>
    <property type="molecule type" value="Genomic_DNA"/>
</dbReference>
<feature type="domain" description="Acyl-CoA dehydrogenase/oxidase C-terminal" evidence="6">
    <location>
        <begin position="224"/>
        <end position="368"/>
    </location>
</feature>
<comment type="similarity">
    <text evidence="2">Belongs to the acyl-CoA dehydrogenase family.</text>
</comment>
<accession>A0ABP5X803</accession>
<comment type="cofactor">
    <cofactor evidence="1">
        <name>FAD</name>
        <dbReference type="ChEBI" id="CHEBI:57692"/>
    </cofactor>
</comment>
<sequence length="372" mass="39392">MDFSTDQDHESVRSSVRGFLTRSGTEADVRRIMESEPGHDPDGWAALGKRLGVTAIGVPEELGGAGFGFAELAIVLEELGTALYPSPLFGSRVLAAEALMRSGDERVADEVAALADGETIGCLALSEHSGAWRPDRVSVKATPAGDGYSLEGRASFVVDGAAADLVVVVADLAGEPSLFLVPPDAEGLEREPLQTVDLTRRQARLTFDGCPARLVGTPGTAPRVVASVLDLAAIALAAEQVGGAQRCLDLAVDHAKTRVQFGRPIGSFQAVKHKCADVLLELDAARTAVRTAAWSVDNAPDEVPVLASLVKAHCSEMYELAARECIQIHGGMGFTWEYAAQLYFKRAHSSALMFGTPDHHREALADRLKLGA</sequence>
<dbReference type="Pfam" id="PF00441">
    <property type="entry name" value="Acyl-CoA_dh_1"/>
    <property type="match status" value="1"/>
</dbReference>
<evidence type="ECO:0000259" key="6">
    <source>
        <dbReference type="Pfam" id="PF00441"/>
    </source>
</evidence>
<organism evidence="8 9">
    <name type="scientific">Actinomadura vinacea</name>
    <dbReference type="NCBI Taxonomy" id="115336"/>
    <lineage>
        <taxon>Bacteria</taxon>
        <taxon>Bacillati</taxon>
        <taxon>Actinomycetota</taxon>
        <taxon>Actinomycetes</taxon>
        <taxon>Streptosporangiales</taxon>
        <taxon>Thermomonosporaceae</taxon>
        <taxon>Actinomadura</taxon>
    </lineage>
</organism>
<name>A0ABP5X803_9ACTN</name>
<dbReference type="PANTHER" id="PTHR43884:SF20">
    <property type="entry name" value="ACYL-COA DEHYDROGENASE FADE28"/>
    <property type="match status" value="1"/>
</dbReference>
<feature type="domain" description="Acyl-CoA dehydrogenase/oxidase N-terminal" evidence="7">
    <location>
        <begin position="7"/>
        <end position="110"/>
    </location>
</feature>
<dbReference type="Gene3D" id="1.10.540.10">
    <property type="entry name" value="Acyl-CoA dehydrogenase/oxidase, N-terminal domain"/>
    <property type="match status" value="1"/>
</dbReference>
<evidence type="ECO:0000256" key="4">
    <source>
        <dbReference type="ARBA" id="ARBA00022827"/>
    </source>
</evidence>
<dbReference type="InterPro" id="IPR046373">
    <property type="entry name" value="Acyl-CoA_Oxase/DH_mid-dom_sf"/>
</dbReference>
<dbReference type="SUPFAM" id="SSF47203">
    <property type="entry name" value="Acyl-CoA dehydrogenase C-terminal domain-like"/>
    <property type="match status" value="1"/>
</dbReference>
<keyword evidence="5" id="KW-0560">Oxidoreductase</keyword>
<evidence type="ECO:0000259" key="7">
    <source>
        <dbReference type="Pfam" id="PF02771"/>
    </source>
</evidence>
<dbReference type="InterPro" id="IPR037069">
    <property type="entry name" value="AcylCoA_DH/ox_N_sf"/>
</dbReference>
<keyword evidence="4" id="KW-0274">FAD</keyword>
<keyword evidence="3" id="KW-0285">Flavoprotein</keyword>
<dbReference type="InterPro" id="IPR009075">
    <property type="entry name" value="AcylCo_DH/oxidase_C"/>
</dbReference>
<protein>
    <submittedName>
        <fullName evidence="8">Acyl-CoA dehydrogenase family protein</fullName>
    </submittedName>
</protein>
<evidence type="ECO:0000256" key="3">
    <source>
        <dbReference type="ARBA" id="ARBA00022630"/>
    </source>
</evidence>
<evidence type="ECO:0000313" key="8">
    <source>
        <dbReference type="EMBL" id="GAA2448081.1"/>
    </source>
</evidence>
<dbReference type="InterPro" id="IPR036250">
    <property type="entry name" value="AcylCo_DH-like_C"/>
</dbReference>
<dbReference type="Proteomes" id="UP001501231">
    <property type="component" value="Unassembled WGS sequence"/>
</dbReference>
<dbReference type="RefSeq" id="WP_344595905.1">
    <property type="nucleotide sequence ID" value="NZ_BAAARW010000035.1"/>
</dbReference>
<dbReference type="Gene3D" id="1.20.140.10">
    <property type="entry name" value="Butyryl-CoA Dehydrogenase, subunit A, domain 3"/>
    <property type="match status" value="1"/>
</dbReference>
<dbReference type="Gene3D" id="2.40.110.10">
    <property type="entry name" value="Butyryl-CoA Dehydrogenase, subunit A, domain 2"/>
    <property type="match status" value="1"/>
</dbReference>
<proteinExistence type="inferred from homology"/>
<dbReference type="Pfam" id="PF02771">
    <property type="entry name" value="Acyl-CoA_dh_N"/>
    <property type="match status" value="1"/>
</dbReference>
<comment type="caution">
    <text evidence="8">The sequence shown here is derived from an EMBL/GenBank/DDBJ whole genome shotgun (WGS) entry which is preliminary data.</text>
</comment>
<keyword evidence="9" id="KW-1185">Reference proteome</keyword>